<reference evidence="2" key="1">
    <citation type="journal article" date="2013" name="Science">
        <title>The Amborella genome and the evolution of flowering plants.</title>
        <authorList>
            <consortium name="Amborella Genome Project"/>
        </authorList>
    </citation>
    <scope>NUCLEOTIDE SEQUENCE [LARGE SCALE GENOMIC DNA]</scope>
</reference>
<dbReference type="Proteomes" id="UP000017836">
    <property type="component" value="Unassembled WGS sequence"/>
</dbReference>
<organism evidence="1 2">
    <name type="scientific">Amborella trichopoda</name>
    <dbReference type="NCBI Taxonomy" id="13333"/>
    <lineage>
        <taxon>Eukaryota</taxon>
        <taxon>Viridiplantae</taxon>
        <taxon>Streptophyta</taxon>
        <taxon>Embryophyta</taxon>
        <taxon>Tracheophyta</taxon>
        <taxon>Spermatophyta</taxon>
        <taxon>Magnoliopsida</taxon>
        <taxon>Amborellales</taxon>
        <taxon>Amborellaceae</taxon>
        <taxon>Amborella</taxon>
    </lineage>
</organism>
<proteinExistence type="predicted"/>
<sequence length="84" mass="9675">MAKETRVSARIEKECEAKAIGFQRWYLGHVPVHHECISDELVMCISSDNGVPEKEARVGFGYHGFHRLSHERMFAEWGWRGVGM</sequence>
<keyword evidence="2" id="KW-1185">Reference proteome</keyword>
<accession>U5D2P4</accession>
<dbReference type="HOGENOM" id="CLU_2530507_0_0_1"/>
<evidence type="ECO:0000313" key="2">
    <source>
        <dbReference type="Proteomes" id="UP000017836"/>
    </source>
</evidence>
<dbReference type="EMBL" id="KI392062">
    <property type="protein sequence ID" value="ERN19896.1"/>
    <property type="molecule type" value="Genomic_DNA"/>
</dbReference>
<dbReference type="AlphaFoldDB" id="U5D2P4"/>
<name>U5D2P4_AMBTC</name>
<protein>
    <submittedName>
        <fullName evidence="1">Uncharacterized protein</fullName>
    </submittedName>
</protein>
<gene>
    <name evidence="1" type="ORF">AMTR_s00071p00073710</name>
</gene>
<evidence type="ECO:0000313" key="1">
    <source>
        <dbReference type="EMBL" id="ERN19896.1"/>
    </source>
</evidence>
<dbReference type="Gramene" id="ERN19896">
    <property type="protein sequence ID" value="ERN19896"/>
    <property type="gene ID" value="AMTR_s00071p00073710"/>
</dbReference>